<dbReference type="Proteomes" id="UP001198182">
    <property type="component" value="Unassembled WGS sequence"/>
</dbReference>
<dbReference type="EMBL" id="JAJEQR010000024">
    <property type="protein sequence ID" value="MCC2231225.1"/>
    <property type="molecule type" value="Genomic_DNA"/>
</dbReference>
<organism evidence="1 2">
    <name type="scientific">Hominifimenecus microfluidus</name>
    <dbReference type="NCBI Taxonomy" id="2885348"/>
    <lineage>
        <taxon>Bacteria</taxon>
        <taxon>Bacillati</taxon>
        <taxon>Bacillota</taxon>
        <taxon>Clostridia</taxon>
        <taxon>Lachnospirales</taxon>
        <taxon>Lachnospiraceae</taxon>
        <taxon>Hominifimenecus</taxon>
    </lineage>
</organism>
<proteinExistence type="predicted"/>
<dbReference type="AlphaFoldDB" id="A0AAE3EB30"/>
<accession>A0AAE3EB30</accession>
<protein>
    <submittedName>
        <fullName evidence="1">Uncharacterized protein</fullName>
    </submittedName>
</protein>
<reference evidence="1" key="1">
    <citation type="submission" date="2021-10" db="EMBL/GenBank/DDBJ databases">
        <title>Anaerobic single-cell dispensing facilitates the cultivation of human gut bacteria.</title>
        <authorList>
            <person name="Afrizal A."/>
        </authorList>
    </citation>
    <scope>NUCLEOTIDE SEQUENCE</scope>
    <source>
        <strain evidence="1">CLA-AA-H215</strain>
    </source>
</reference>
<sequence>MAIIISRTIHGNNVKNEEKRPDLMANPAVVQTLEQVFGRLEREYESEAAQIAENVGHSERSSEEGQ</sequence>
<name>A0AAE3EB30_9FIRM</name>
<evidence type="ECO:0000313" key="2">
    <source>
        <dbReference type="Proteomes" id="UP001198182"/>
    </source>
</evidence>
<evidence type="ECO:0000313" key="1">
    <source>
        <dbReference type="EMBL" id="MCC2231225.1"/>
    </source>
</evidence>
<comment type="caution">
    <text evidence="1">The sequence shown here is derived from an EMBL/GenBank/DDBJ whole genome shotgun (WGS) entry which is preliminary data.</text>
</comment>
<keyword evidence="2" id="KW-1185">Reference proteome</keyword>
<dbReference type="RefSeq" id="WP_308453747.1">
    <property type="nucleotide sequence ID" value="NZ_JAJEQR010000024.1"/>
</dbReference>
<gene>
    <name evidence="1" type="ORF">LKD81_09500</name>
</gene>